<dbReference type="AlphaFoldDB" id="A0AAD8YCZ1"/>
<protein>
    <submittedName>
        <fullName evidence="1">Uncharacterized protein</fullName>
    </submittedName>
</protein>
<evidence type="ECO:0000313" key="1">
    <source>
        <dbReference type="EMBL" id="KAK1743182.1"/>
    </source>
</evidence>
<dbReference type="PANTHER" id="PTHR32301:SF6">
    <property type="entry name" value="GOLVESIN-RELATED"/>
    <property type="match status" value="1"/>
</dbReference>
<dbReference type="Gene3D" id="3.40.50.300">
    <property type="entry name" value="P-loop containing nucleotide triphosphate hydrolases"/>
    <property type="match status" value="1"/>
</dbReference>
<dbReference type="InterPro" id="IPR053259">
    <property type="entry name" value="Golvesin-related_Golgi"/>
</dbReference>
<keyword evidence="2" id="KW-1185">Reference proteome</keyword>
<reference evidence="1" key="1">
    <citation type="submission" date="2023-06" db="EMBL/GenBank/DDBJ databases">
        <title>Survivors Of The Sea: Transcriptome response of Skeletonema marinoi to long-term dormancy.</title>
        <authorList>
            <person name="Pinder M.I.M."/>
            <person name="Kourtchenko O."/>
            <person name="Robertson E.K."/>
            <person name="Larsson T."/>
            <person name="Maumus F."/>
            <person name="Osuna-Cruz C.M."/>
            <person name="Vancaester E."/>
            <person name="Stenow R."/>
            <person name="Vandepoele K."/>
            <person name="Ploug H."/>
            <person name="Bruchert V."/>
            <person name="Godhe A."/>
            <person name="Topel M."/>
        </authorList>
    </citation>
    <scope>NUCLEOTIDE SEQUENCE</scope>
    <source>
        <strain evidence="1">R05AC</strain>
    </source>
</reference>
<proteinExistence type="predicted"/>
<gene>
    <name evidence="1" type="ORF">QTG54_005803</name>
</gene>
<dbReference type="InterPro" id="IPR027417">
    <property type="entry name" value="P-loop_NTPase"/>
</dbReference>
<name>A0AAD8YCZ1_9STRA</name>
<sequence length="212" mass="24534">MGLVQSRTADLIFTMEPAFAGEQLFDPQNKGRIMALFRNPVDRLVNGHMGTYLQTGVERHDNCRMGRLPSEDENFMVRKLSGKRFSEPVNEMDLILAKEFLRQRVVVGLMGEMTESFRRFNIAMNVDVQRRETAEYFGVKDADSGVKNSNKHPKVVEGSPEWRALAKKNHLDIILYSYAERLFEEQKQIIDSYTAQDSENKQQERVEEQNEP</sequence>
<organism evidence="1 2">
    <name type="scientific">Skeletonema marinoi</name>
    <dbReference type="NCBI Taxonomy" id="267567"/>
    <lineage>
        <taxon>Eukaryota</taxon>
        <taxon>Sar</taxon>
        <taxon>Stramenopiles</taxon>
        <taxon>Ochrophyta</taxon>
        <taxon>Bacillariophyta</taxon>
        <taxon>Coscinodiscophyceae</taxon>
        <taxon>Thalassiosirophycidae</taxon>
        <taxon>Thalassiosirales</taxon>
        <taxon>Skeletonemataceae</taxon>
        <taxon>Skeletonema</taxon>
        <taxon>Skeletonema marinoi-dohrnii complex</taxon>
    </lineage>
</organism>
<accession>A0AAD8YCZ1</accession>
<comment type="caution">
    <text evidence="1">The sequence shown here is derived from an EMBL/GenBank/DDBJ whole genome shotgun (WGS) entry which is preliminary data.</text>
</comment>
<dbReference type="Proteomes" id="UP001224775">
    <property type="component" value="Unassembled WGS sequence"/>
</dbReference>
<dbReference type="PANTHER" id="PTHR32301">
    <property type="entry name" value="COUNTIN RECEPTOR CNR3-RELATED"/>
    <property type="match status" value="1"/>
</dbReference>
<dbReference type="EMBL" id="JATAAI010000009">
    <property type="protein sequence ID" value="KAK1743182.1"/>
    <property type="molecule type" value="Genomic_DNA"/>
</dbReference>
<evidence type="ECO:0000313" key="2">
    <source>
        <dbReference type="Proteomes" id="UP001224775"/>
    </source>
</evidence>